<evidence type="ECO:0000313" key="1">
    <source>
        <dbReference type="EMBL" id="JAD36055.1"/>
    </source>
</evidence>
<reference evidence="1" key="2">
    <citation type="journal article" date="2015" name="Data Brief">
        <title>Shoot transcriptome of the giant reed, Arundo donax.</title>
        <authorList>
            <person name="Barrero R.A."/>
            <person name="Guerrero F.D."/>
            <person name="Moolhuijzen P."/>
            <person name="Goolsby J.A."/>
            <person name="Tidwell J."/>
            <person name="Bellgard S.E."/>
            <person name="Bellgard M.I."/>
        </authorList>
    </citation>
    <scope>NUCLEOTIDE SEQUENCE</scope>
    <source>
        <tissue evidence="1">Shoot tissue taken approximately 20 cm above the soil surface</tissue>
    </source>
</reference>
<organism evidence="1">
    <name type="scientific">Arundo donax</name>
    <name type="common">Giant reed</name>
    <name type="synonym">Donax arundinaceus</name>
    <dbReference type="NCBI Taxonomy" id="35708"/>
    <lineage>
        <taxon>Eukaryota</taxon>
        <taxon>Viridiplantae</taxon>
        <taxon>Streptophyta</taxon>
        <taxon>Embryophyta</taxon>
        <taxon>Tracheophyta</taxon>
        <taxon>Spermatophyta</taxon>
        <taxon>Magnoliopsida</taxon>
        <taxon>Liliopsida</taxon>
        <taxon>Poales</taxon>
        <taxon>Poaceae</taxon>
        <taxon>PACMAD clade</taxon>
        <taxon>Arundinoideae</taxon>
        <taxon>Arundineae</taxon>
        <taxon>Arundo</taxon>
    </lineage>
</organism>
<dbReference type="AlphaFoldDB" id="A0A0A8ZH37"/>
<reference evidence="1" key="1">
    <citation type="submission" date="2014-09" db="EMBL/GenBank/DDBJ databases">
        <authorList>
            <person name="Magalhaes I.L.F."/>
            <person name="Oliveira U."/>
            <person name="Santos F.R."/>
            <person name="Vidigal T.H.D.A."/>
            <person name="Brescovit A.D."/>
            <person name="Santos A.J."/>
        </authorList>
    </citation>
    <scope>NUCLEOTIDE SEQUENCE</scope>
    <source>
        <tissue evidence="1">Shoot tissue taken approximately 20 cm above the soil surface</tissue>
    </source>
</reference>
<accession>A0A0A8ZH37</accession>
<sequence length="39" mass="4498">MCLPWFFYRCTACGSCSLSFSPLFQALCFGVPPYRRVRS</sequence>
<protein>
    <submittedName>
        <fullName evidence="1">Uncharacterized protein</fullName>
    </submittedName>
</protein>
<dbReference type="EMBL" id="GBRH01261840">
    <property type="protein sequence ID" value="JAD36055.1"/>
    <property type="molecule type" value="Transcribed_RNA"/>
</dbReference>
<proteinExistence type="predicted"/>
<name>A0A0A8ZH37_ARUDO</name>